<keyword evidence="2" id="KW-1185">Reference proteome</keyword>
<protein>
    <submittedName>
        <fullName evidence="1">Uncharacterized protein</fullName>
    </submittedName>
</protein>
<dbReference type="STRING" id="145857.GA0070616_3734"/>
<evidence type="ECO:0000313" key="2">
    <source>
        <dbReference type="Proteomes" id="UP000199699"/>
    </source>
</evidence>
<dbReference type="Proteomes" id="UP000199699">
    <property type="component" value="Unassembled WGS sequence"/>
</dbReference>
<name>A0A1C6SH06_9ACTN</name>
<gene>
    <name evidence="1" type="ORF">GA0070616_3734</name>
</gene>
<reference evidence="1 2" key="1">
    <citation type="submission" date="2016-06" db="EMBL/GenBank/DDBJ databases">
        <authorList>
            <person name="Kjaerup R.B."/>
            <person name="Dalgaard T.S."/>
            <person name="Juul-Madsen H.R."/>
        </authorList>
    </citation>
    <scope>NUCLEOTIDE SEQUENCE [LARGE SCALE GENOMIC DNA]</scope>
    <source>
        <strain evidence="1 2">DSM 43818</strain>
    </source>
</reference>
<organism evidence="1 2">
    <name type="scientific">Micromonospora nigra</name>
    <dbReference type="NCBI Taxonomy" id="145857"/>
    <lineage>
        <taxon>Bacteria</taxon>
        <taxon>Bacillati</taxon>
        <taxon>Actinomycetota</taxon>
        <taxon>Actinomycetes</taxon>
        <taxon>Micromonosporales</taxon>
        <taxon>Micromonosporaceae</taxon>
        <taxon>Micromonospora</taxon>
    </lineage>
</organism>
<dbReference type="AlphaFoldDB" id="A0A1C6SH06"/>
<evidence type="ECO:0000313" key="1">
    <source>
        <dbReference type="EMBL" id="SCL28648.1"/>
    </source>
</evidence>
<sequence>MRADPKKQEKFARLAADPYFAQVVSANQAYLRAAVPHPAATERDHWALSCLPGTNGGRRFSTVNMMRMEVFVLFRHEEPEDDTAVHGFVVVRESVLRRYAHSGQGIEELNPNLTFDRSRPYQDAGDDQVRIWGWYDQLIAALAEEPFAVAARELAASLLTGVTNNARHHNYQLADQVLGRAVLPLQAG</sequence>
<accession>A0A1C6SH06</accession>
<dbReference type="EMBL" id="FMHT01000003">
    <property type="protein sequence ID" value="SCL28648.1"/>
    <property type="molecule type" value="Genomic_DNA"/>
</dbReference>
<proteinExistence type="predicted"/>